<dbReference type="AlphaFoldDB" id="A0A3B1BP85"/>
<accession>A0A3B1BP85</accession>
<name>A0A3B1BP85_9ZZZZ</name>
<reference evidence="1" key="1">
    <citation type="submission" date="2018-06" db="EMBL/GenBank/DDBJ databases">
        <authorList>
            <person name="Zhirakovskaya E."/>
        </authorList>
    </citation>
    <scope>NUCLEOTIDE SEQUENCE</scope>
</reference>
<protein>
    <submittedName>
        <fullName evidence="1">Uncharacterized protein</fullName>
    </submittedName>
</protein>
<evidence type="ECO:0000313" key="1">
    <source>
        <dbReference type="EMBL" id="VAX08125.1"/>
    </source>
</evidence>
<dbReference type="EMBL" id="UOFX01000034">
    <property type="protein sequence ID" value="VAX08125.1"/>
    <property type="molecule type" value="Genomic_DNA"/>
</dbReference>
<proteinExistence type="predicted"/>
<sequence>MTPYFKVLLIPFCISLLSVSNSWAEQPPTENQSAQDAMRSFIKIQTAGNGLMPLIHKGKVLQLKLATSDKYPDGFHHGVKKEGHLFTSCADFIDPISGSKFDIDFLVNKSGGSFYVVQPIVHSIDGEKNPYDLSH</sequence>
<organism evidence="1">
    <name type="scientific">hydrothermal vent metagenome</name>
    <dbReference type="NCBI Taxonomy" id="652676"/>
    <lineage>
        <taxon>unclassified sequences</taxon>
        <taxon>metagenomes</taxon>
        <taxon>ecological metagenomes</taxon>
    </lineage>
</organism>
<gene>
    <name evidence="1" type="ORF">MNBD_GAMMA26-1751</name>
</gene>